<comment type="subcellular location">
    <subcellularLocation>
        <location evidence="1">Membrane</location>
    </subcellularLocation>
</comment>
<dbReference type="GO" id="GO:0005886">
    <property type="term" value="C:plasma membrane"/>
    <property type="evidence" value="ECO:0007669"/>
    <property type="project" value="TreeGrafter"/>
</dbReference>
<dbReference type="Proteomes" id="UP000327085">
    <property type="component" value="Chromosome 7"/>
</dbReference>
<dbReference type="InParanoid" id="A0A5E4F1C8"/>
<dbReference type="GO" id="GO:0098542">
    <property type="term" value="P:defense response to other organism"/>
    <property type="evidence" value="ECO:0007669"/>
    <property type="project" value="InterPro"/>
</dbReference>
<dbReference type="InterPro" id="IPR044839">
    <property type="entry name" value="NDR1-like"/>
</dbReference>
<reference evidence="4" key="1">
    <citation type="journal article" date="2020" name="Plant J.">
        <title>Transposons played a major role in the diversification between the closely related almond and peach genomes: results from the almond genome sequence.</title>
        <authorList>
            <person name="Alioto T."/>
            <person name="Alexiou K.G."/>
            <person name="Bardil A."/>
            <person name="Barteri F."/>
            <person name="Castanera R."/>
            <person name="Cruz F."/>
            <person name="Dhingra A."/>
            <person name="Duval H."/>
            <person name="Fernandez I Marti A."/>
            <person name="Frias L."/>
            <person name="Galan B."/>
            <person name="Garcia J.L."/>
            <person name="Howad W."/>
            <person name="Gomez-Garrido J."/>
            <person name="Gut M."/>
            <person name="Julca I."/>
            <person name="Morata J."/>
            <person name="Puigdomenech P."/>
            <person name="Ribeca P."/>
            <person name="Rubio Cabetas M.J."/>
            <person name="Vlasova A."/>
            <person name="Wirthensohn M."/>
            <person name="Garcia-Mas J."/>
            <person name="Gabaldon T."/>
            <person name="Casacuberta J.M."/>
            <person name="Arus P."/>
        </authorList>
    </citation>
    <scope>NUCLEOTIDE SEQUENCE [LARGE SCALE GENOMIC DNA]</scope>
    <source>
        <strain evidence="4">cv. Texas</strain>
    </source>
</reference>
<gene>
    <name evidence="3" type="ORF">ALMOND_2B013330</name>
</gene>
<dbReference type="AlphaFoldDB" id="A0A5E4F1C8"/>
<dbReference type="GO" id="GO:0009506">
    <property type="term" value="C:plasmodesma"/>
    <property type="evidence" value="ECO:0007669"/>
    <property type="project" value="TreeGrafter"/>
</dbReference>
<accession>A0A5E4F1C8</accession>
<evidence type="ECO:0000313" key="3">
    <source>
        <dbReference type="EMBL" id="VVA21855.1"/>
    </source>
</evidence>
<organism evidence="3 4">
    <name type="scientific">Prunus dulcis</name>
    <name type="common">Almond</name>
    <name type="synonym">Amygdalus dulcis</name>
    <dbReference type="NCBI Taxonomy" id="3755"/>
    <lineage>
        <taxon>Eukaryota</taxon>
        <taxon>Viridiplantae</taxon>
        <taxon>Streptophyta</taxon>
        <taxon>Embryophyta</taxon>
        <taxon>Tracheophyta</taxon>
        <taxon>Spermatophyta</taxon>
        <taxon>Magnoliopsida</taxon>
        <taxon>eudicotyledons</taxon>
        <taxon>Gunneridae</taxon>
        <taxon>Pentapetalae</taxon>
        <taxon>rosids</taxon>
        <taxon>fabids</taxon>
        <taxon>Rosales</taxon>
        <taxon>Rosaceae</taxon>
        <taxon>Amygdaloideae</taxon>
        <taxon>Amygdaleae</taxon>
        <taxon>Prunus</taxon>
    </lineage>
</organism>
<dbReference type="OMA" id="CEAIVWL"/>
<evidence type="ECO:0000256" key="1">
    <source>
        <dbReference type="ARBA" id="ARBA00004370"/>
    </source>
</evidence>
<evidence type="ECO:0000256" key="2">
    <source>
        <dbReference type="ARBA" id="ARBA00023136"/>
    </source>
</evidence>
<evidence type="ECO:0000313" key="4">
    <source>
        <dbReference type="Proteomes" id="UP000327085"/>
    </source>
</evidence>
<sequence>MKQASADHTQLESLTSSHLLMLRKKRFALVRLNSTPFYQGHKNTTIVNANLEGQQLMRFKERDISNFNLETANGVYIIDVKIALRIGIRFGKVKTGYFKIPRKSDCKLKVPLSTSFNGTFWSGFQTTDPSKSVIYKVTDASLTRFNLTAANNTIQYNLSLNMTVENPNKWNDFHYENFEAVASYKNQDLSNSSLAPFRVGHKNSFVLTPSFEGQRLVALSNDEVSNFRNSTVFDIVLKLYFKYWTKIGAVKINKELQMACYFEVPLSSGGKSAEKFDSTKCDKA</sequence>
<protein>
    <submittedName>
        <fullName evidence="3">PREDICTED: YLS9</fullName>
    </submittedName>
</protein>
<dbReference type="EMBL" id="CABIKO010000055">
    <property type="protein sequence ID" value="VVA21855.1"/>
    <property type="molecule type" value="Genomic_DNA"/>
</dbReference>
<name>A0A5E4F1C8_PRUDU</name>
<proteinExistence type="predicted"/>
<dbReference type="PANTHER" id="PTHR31415">
    <property type="entry name" value="OS05G0367900 PROTEIN"/>
    <property type="match status" value="1"/>
</dbReference>
<dbReference type="PANTHER" id="PTHR31415:SF174">
    <property type="entry name" value="NDR1_HIN1-LIKE PROTEIN 10"/>
    <property type="match status" value="1"/>
</dbReference>
<keyword evidence="2" id="KW-0472">Membrane</keyword>
<dbReference type="Gramene" id="VVA21855">
    <property type="protein sequence ID" value="VVA21855"/>
    <property type="gene ID" value="Prudul26B013330"/>
</dbReference>